<reference evidence="2 3" key="1">
    <citation type="submission" date="2020-01" db="EMBL/GenBank/DDBJ databases">
        <title>Paenibacillus soybeanensis sp. nov. isolated from the nodules of soybean (Glycine max(L.) Merr).</title>
        <authorList>
            <person name="Wang H."/>
        </authorList>
    </citation>
    <scope>NUCLEOTIDE SEQUENCE [LARGE SCALE GENOMIC DNA]</scope>
    <source>
        <strain evidence="2 3">T1</strain>
    </source>
</reference>
<keyword evidence="1" id="KW-1133">Transmembrane helix</keyword>
<evidence type="ECO:0000256" key="1">
    <source>
        <dbReference type="SAM" id="Phobius"/>
    </source>
</evidence>
<feature type="transmembrane region" description="Helical" evidence="1">
    <location>
        <begin position="27"/>
        <end position="49"/>
    </location>
</feature>
<proteinExistence type="predicted"/>
<comment type="caution">
    <text evidence="2">The sequence shown here is derived from an EMBL/GenBank/DDBJ whole genome shotgun (WGS) entry which is preliminary data.</text>
</comment>
<feature type="transmembrane region" description="Helical" evidence="1">
    <location>
        <begin position="55"/>
        <end position="77"/>
    </location>
</feature>
<keyword evidence="1" id="KW-0812">Transmembrane</keyword>
<keyword evidence="1" id="KW-0472">Membrane</keyword>
<organism evidence="2 3">
    <name type="scientific">Paenibacillus glycinis</name>
    <dbReference type="NCBI Taxonomy" id="2697035"/>
    <lineage>
        <taxon>Bacteria</taxon>
        <taxon>Bacillati</taxon>
        <taxon>Bacillota</taxon>
        <taxon>Bacilli</taxon>
        <taxon>Bacillales</taxon>
        <taxon>Paenibacillaceae</taxon>
        <taxon>Paenibacillus</taxon>
    </lineage>
</organism>
<keyword evidence="3" id="KW-1185">Reference proteome</keyword>
<protein>
    <submittedName>
        <fullName evidence="2">Uncharacterized protein</fullName>
    </submittedName>
</protein>
<dbReference type="Proteomes" id="UP000665561">
    <property type="component" value="Unassembled WGS sequence"/>
</dbReference>
<gene>
    <name evidence="2" type="ORF">GT019_29100</name>
</gene>
<dbReference type="RefSeq" id="WP_161746965.1">
    <property type="nucleotide sequence ID" value="NZ_JAAAMV010000033.1"/>
</dbReference>
<sequence>MKDNQQATGTDTRIPTQAEKISYWTSLLPRIGVGLMIIGIIMSAAFAYNFKDTNLGLMVGFGFIIGGIQVMLLGSLFHALQPKFVKPQEPAANQQLDHIRT</sequence>
<evidence type="ECO:0000313" key="2">
    <source>
        <dbReference type="EMBL" id="NBD27944.1"/>
    </source>
</evidence>
<dbReference type="EMBL" id="JAAAMV010000033">
    <property type="protein sequence ID" value="NBD27944.1"/>
    <property type="molecule type" value="Genomic_DNA"/>
</dbReference>
<evidence type="ECO:0000313" key="3">
    <source>
        <dbReference type="Proteomes" id="UP000665561"/>
    </source>
</evidence>
<accession>A0ABW9Y0D9</accession>
<name>A0ABW9Y0D9_9BACL</name>